<reference evidence="2" key="1">
    <citation type="journal article" date="2020" name="Nature">
        <title>Giant virus diversity and host interactions through global metagenomics.</title>
        <authorList>
            <person name="Schulz F."/>
            <person name="Roux S."/>
            <person name="Paez-Espino D."/>
            <person name="Jungbluth S."/>
            <person name="Walsh D.A."/>
            <person name="Denef V.J."/>
            <person name="McMahon K.D."/>
            <person name="Konstantinidis K.T."/>
            <person name="Eloe-Fadrosh E.A."/>
            <person name="Kyrpides N.C."/>
            <person name="Woyke T."/>
        </authorList>
    </citation>
    <scope>NUCLEOTIDE SEQUENCE</scope>
    <source>
        <strain evidence="2">GVMAG-M-3300023174-46</strain>
    </source>
</reference>
<proteinExistence type="predicted"/>
<evidence type="ECO:0000313" key="2">
    <source>
        <dbReference type="EMBL" id="QHT18414.1"/>
    </source>
</evidence>
<name>A0A6C0DPZ6_9ZZZZ</name>
<protein>
    <submittedName>
        <fullName evidence="2">Uncharacterized protein</fullName>
    </submittedName>
</protein>
<accession>A0A6C0DPZ6</accession>
<sequence>MSDGTNEPPYDPRQPPPWGGPPSQAVEARYGPAERPSVFPFDDATTQNPNLVPPVCLRTHWDPEMIVRRTLPTQQVSTPLDPRPLTKVCLEYVTSQGFEDAPRPPDDLVFPSGGDTYPPTRYREAIDHESELRRLDRPLGTCERDQYIPPRSGDMYKPNATVPERPPISSRFISELSFPSVLIRQDSYDCIQEDLIKAAGRSPLVFNNATKQDRYSAIHK</sequence>
<organism evidence="2">
    <name type="scientific">viral metagenome</name>
    <dbReference type="NCBI Taxonomy" id="1070528"/>
    <lineage>
        <taxon>unclassified sequences</taxon>
        <taxon>metagenomes</taxon>
        <taxon>organismal metagenomes</taxon>
    </lineage>
</organism>
<feature type="compositionally biased region" description="Pro residues" evidence="1">
    <location>
        <begin position="9"/>
        <end position="20"/>
    </location>
</feature>
<dbReference type="EMBL" id="MN739655">
    <property type="protein sequence ID" value="QHT18414.1"/>
    <property type="molecule type" value="Genomic_DNA"/>
</dbReference>
<feature type="region of interest" description="Disordered" evidence="1">
    <location>
        <begin position="97"/>
        <end position="118"/>
    </location>
</feature>
<evidence type="ECO:0000256" key="1">
    <source>
        <dbReference type="SAM" id="MobiDB-lite"/>
    </source>
</evidence>
<dbReference type="AlphaFoldDB" id="A0A6C0DPZ6"/>
<feature type="region of interest" description="Disordered" evidence="1">
    <location>
        <begin position="1"/>
        <end position="50"/>
    </location>
</feature>